<proteinExistence type="predicted"/>
<dbReference type="EMBL" id="FOOX01000003">
    <property type="protein sequence ID" value="SFG24173.1"/>
    <property type="molecule type" value="Genomic_DNA"/>
</dbReference>
<dbReference type="STRING" id="341036.SAMN05660649_01103"/>
<evidence type="ECO:0000313" key="2">
    <source>
        <dbReference type="EMBL" id="SFG24173.1"/>
    </source>
</evidence>
<evidence type="ECO:0000313" key="3">
    <source>
        <dbReference type="Proteomes" id="UP000199337"/>
    </source>
</evidence>
<evidence type="ECO:0000259" key="1">
    <source>
        <dbReference type="Pfam" id="PF18978"/>
    </source>
</evidence>
<dbReference type="AlphaFoldDB" id="A0A1I2Q946"/>
<dbReference type="InterPro" id="IPR043768">
    <property type="entry name" value="DUF5714"/>
</dbReference>
<dbReference type="Pfam" id="PF18978">
    <property type="entry name" value="DUF5714"/>
    <property type="match status" value="1"/>
</dbReference>
<reference evidence="3" key="1">
    <citation type="submission" date="2016-10" db="EMBL/GenBank/DDBJ databases">
        <authorList>
            <person name="Varghese N."/>
            <person name="Submissions S."/>
        </authorList>
    </citation>
    <scope>NUCLEOTIDE SEQUENCE [LARGE SCALE GENOMIC DNA]</scope>
    <source>
        <strain evidence="3">DSM 17038</strain>
    </source>
</reference>
<organism evidence="2 3">
    <name type="scientific">Desulfotruncus arcticus DSM 17038</name>
    <dbReference type="NCBI Taxonomy" id="1121424"/>
    <lineage>
        <taxon>Bacteria</taxon>
        <taxon>Bacillati</taxon>
        <taxon>Bacillota</taxon>
        <taxon>Clostridia</taxon>
        <taxon>Eubacteriales</taxon>
        <taxon>Desulfallaceae</taxon>
        <taxon>Desulfotruncus</taxon>
    </lineage>
</organism>
<name>A0A1I2Q946_9FIRM</name>
<feature type="domain" description="DUF5714" evidence="1">
    <location>
        <begin position="50"/>
        <end position="224"/>
    </location>
</feature>
<dbReference type="Proteomes" id="UP000199337">
    <property type="component" value="Unassembled WGS sequence"/>
</dbReference>
<sequence>MCGNQLDYLKMGQEFICMYCGQKETGYVYCSNNHYICDNCHGKSSYEIILRLTLSVKCSNPIDIAEAMIKLAHLPMLGCEHALVAAGSFLAAVKNHGTIKITDNQIIETFNRTQKQAVGAYCGLTGICGVAVAIGASFSVILGAACPKDKETAITMHVVSRIISALANQTGPCCCKNFIRTALILSCQLTKEYFDMQLPCTKEIKCQDAHRHPHGCRKEKCIYYLNM</sequence>
<gene>
    <name evidence="2" type="ORF">SAMN05660649_01103</name>
</gene>
<accession>A0A1I2Q946</accession>
<keyword evidence="3" id="KW-1185">Reference proteome</keyword>
<protein>
    <recommendedName>
        <fullName evidence="1">DUF5714 domain-containing protein</fullName>
    </recommendedName>
</protein>